<dbReference type="InterPro" id="IPR036890">
    <property type="entry name" value="HATPase_C_sf"/>
</dbReference>
<dbReference type="Pfam" id="PF02518">
    <property type="entry name" value="HATPase_c"/>
    <property type="match status" value="1"/>
</dbReference>
<keyword evidence="9 16" id="KW-0418">Kinase</keyword>
<keyword evidence="13 14" id="KW-0472">Membrane</keyword>
<dbReference type="InterPro" id="IPR004358">
    <property type="entry name" value="Sig_transdc_His_kin-like_C"/>
</dbReference>
<evidence type="ECO:0000256" key="5">
    <source>
        <dbReference type="ARBA" id="ARBA00022553"/>
    </source>
</evidence>
<dbReference type="PRINTS" id="PR00344">
    <property type="entry name" value="BCTRLSENSOR"/>
</dbReference>
<dbReference type="GO" id="GO:0004673">
    <property type="term" value="F:protein histidine kinase activity"/>
    <property type="evidence" value="ECO:0007669"/>
    <property type="project" value="UniProtKB-EC"/>
</dbReference>
<dbReference type="InterPro" id="IPR050351">
    <property type="entry name" value="BphY/WalK/GraS-like"/>
</dbReference>
<evidence type="ECO:0000256" key="3">
    <source>
        <dbReference type="ARBA" id="ARBA00012438"/>
    </source>
</evidence>
<keyword evidence="12" id="KW-0902">Two-component regulatory system</keyword>
<evidence type="ECO:0000256" key="9">
    <source>
        <dbReference type="ARBA" id="ARBA00022777"/>
    </source>
</evidence>
<keyword evidence="4" id="KW-1003">Cell membrane</keyword>
<comment type="subcellular location">
    <subcellularLocation>
        <location evidence="2">Cell membrane</location>
        <topology evidence="2">Multi-pass membrane protein</topology>
    </subcellularLocation>
</comment>
<dbReference type="SUPFAM" id="SSF55874">
    <property type="entry name" value="ATPase domain of HSP90 chaperone/DNA topoisomerase II/histidine kinase"/>
    <property type="match status" value="1"/>
</dbReference>
<proteinExistence type="predicted"/>
<evidence type="ECO:0000256" key="13">
    <source>
        <dbReference type="ARBA" id="ARBA00023136"/>
    </source>
</evidence>
<feature type="domain" description="Histidine kinase" evidence="15">
    <location>
        <begin position="136"/>
        <end position="352"/>
    </location>
</feature>
<dbReference type="Gene3D" id="3.30.565.10">
    <property type="entry name" value="Histidine kinase-like ATPase, C-terminal domain"/>
    <property type="match status" value="1"/>
</dbReference>
<name>A0ABU9DHP7_9BACL</name>
<accession>A0ABU9DHP7</accession>
<dbReference type="CDD" id="cd00082">
    <property type="entry name" value="HisKA"/>
    <property type="match status" value="1"/>
</dbReference>
<dbReference type="InterPro" id="IPR005467">
    <property type="entry name" value="His_kinase_dom"/>
</dbReference>
<evidence type="ECO:0000256" key="8">
    <source>
        <dbReference type="ARBA" id="ARBA00022741"/>
    </source>
</evidence>
<dbReference type="EC" id="2.7.13.3" evidence="3"/>
<evidence type="ECO:0000259" key="15">
    <source>
        <dbReference type="PROSITE" id="PS50109"/>
    </source>
</evidence>
<evidence type="ECO:0000256" key="6">
    <source>
        <dbReference type="ARBA" id="ARBA00022679"/>
    </source>
</evidence>
<dbReference type="PROSITE" id="PS50109">
    <property type="entry name" value="HIS_KIN"/>
    <property type="match status" value="1"/>
</dbReference>
<evidence type="ECO:0000256" key="1">
    <source>
        <dbReference type="ARBA" id="ARBA00000085"/>
    </source>
</evidence>
<evidence type="ECO:0000256" key="14">
    <source>
        <dbReference type="SAM" id="Phobius"/>
    </source>
</evidence>
<dbReference type="SMART" id="SM00387">
    <property type="entry name" value="HATPase_c"/>
    <property type="match status" value="1"/>
</dbReference>
<reference evidence="16 17" key="1">
    <citation type="submission" date="2024-04" db="EMBL/GenBank/DDBJ databases">
        <title>draft genome sequnece of Paenibacillus filicis.</title>
        <authorList>
            <person name="Kim D.-U."/>
        </authorList>
    </citation>
    <scope>NUCLEOTIDE SEQUENCE [LARGE SCALE GENOMIC DNA]</scope>
    <source>
        <strain evidence="16 17">KACC14197</strain>
    </source>
</reference>
<evidence type="ECO:0000256" key="11">
    <source>
        <dbReference type="ARBA" id="ARBA00022989"/>
    </source>
</evidence>
<evidence type="ECO:0000256" key="10">
    <source>
        <dbReference type="ARBA" id="ARBA00022840"/>
    </source>
</evidence>
<sequence length="356" mass="40516">MRHGRAYRFAQFARDRLVYVLLFLACSACVIAIALLGIVPQQGSYRTASMGYLFLLMLFFLLAALVIDYRRQAEFYRMLEQRLETESVDALSALAPGITREQQLVVQALERQHRRTMDLLEQYRTVGERRRLFTDQWVHQIKTPVSVIDLLTQDNRLSEEEPGLSDRLPSIREENERIKGYLELVLHDARLEQFEHDVHVGRVALFPLLRSVVNRHKTSFIRAELYPSLTGDEAVVVTDEKWLIFVLNQILSNAVKYSRLRSGSKQLRLHISQSPYETRLSISDEGIGIPEQDLPRVLEPFFTGENGRKTGESTGMGLYLAHQVCSKLGHPLSVESTAGAGTTVTILFTGQGIHCM</sequence>
<evidence type="ECO:0000256" key="2">
    <source>
        <dbReference type="ARBA" id="ARBA00004651"/>
    </source>
</evidence>
<dbReference type="PANTHER" id="PTHR45453:SF2">
    <property type="entry name" value="HISTIDINE KINASE"/>
    <property type="match status" value="1"/>
</dbReference>
<dbReference type="PANTHER" id="PTHR45453">
    <property type="entry name" value="PHOSPHATE REGULON SENSOR PROTEIN PHOR"/>
    <property type="match status" value="1"/>
</dbReference>
<keyword evidence="17" id="KW-1185">Reference proteome</keyword>
<feature type="transmembrane region" description="Helical" evidence="14">
    <location>
        <begin position="51"/>
        <end position="69"/>
    </location>
</feature>
<keyword evidence="11 14" id="KW-1133">Transmembrane helix</keyword>
<comment type="caution">
    <text evidence="16">The sequence shown here is derived from an EMBL/GenBank/DDBJ whole genome shotgun (WGS) entry which is preliminary data.</text>
</comment>
<protein>
    <recommendedName>
        <fullName evidence="3">histidine kinase</fullName>
        <ecNumber evidence="3">2.7.13.3</ecNumber>
    </recommendedName>
</protein>
<keyword evidence="10" id="KW-0067">ATP-binding</keyword>
<keyword evidence="7 14" id="KW-0812">Transmembrane</keyword>
<dbReference type="InterPro" id="IPR003661">
    <property type="entry name" value="HisK_dim/P_dom"/>
</dbReference>
<keyword evidence="5" id="KW-0597">Phosphoprotein</keyword>
<evidence type="ECO:0000313" key="17">
    <source>
        <dbReference type="Proteomes" id="UP001469365"/>
    </source>
</evidence>
<keyword evidence="8" id="KW-0547">Nucleotide-binding</keyword>
<gene>
    <name evidence="16" type="ORF">WMW72_05035</name>
</gene>
<comment type="catalytic activity">
    <reaction evidence="1">
        <text>ATP + protein L-histidine = ADP + protein N-phospho-L-histidine.</text>
        <dbReference type="EC" id="2.7.13.3"/>
    </reaction>
</comment>
<evidence type="ECO:0000313" key="16">
    <source>
        <dbReference type="EMBL" id="MEK8127273.1"/>
    </source>
</evidence>
<dbReference type="InterPro" id="IPR003594">
    <property type="entry name" value="HATPase_dom"/>
</dbReference>
<keyword evidence="6 16" id="KW-0808">Transferase</keyword>
<evidence type="ECO:0000256" key="12">
    <source>
        <dbReference type="ARBA" id="ARBA00023012"/>
    </source>
</evidence>
<dbReference type="RefSeq" id="WP_341414327.1">
    <property type="nucleotide sequence ID" value="NZ_JBBPCC010000002.1"/>
</dbReference>
<organism evidence="16 17">
    <name type="scientific">Paenibacillus filicis</name>
    <dbReference type="NCBI Taxonomy" id="669464"/>
    <lineage>
        <taxon>Bacteria</taxon>
        <taxon>Bacillati</taxon>
        <taxon>Bacillota</taxon>
        <taxon>Bacilli</taxon>
        <taxon>Bacillales</taxon>
        <taxon>Paenibacillaceae</taxon>
        <taxon>Paenibacillus</taxon>
    </lineage>
</organism>
<feature type="transmembrane region" description="Helical" evidence="14">
    <location>
        <begin position="20"/>
        <end position="39"/>
    </location>
</feature>
<evidence type="ECO:0000256" key="4">
    <source>
        <dbReference type="ARBA" id="ARBA00022475"/>
    </source>
</evidence>
<dbReference type="Proteomes" id="UP001469365">
    <property type="component" value="Unassembled WGS sequence"/>
</dbReference>
<dbReference type="EMBL" id="JBBPCC010000002">
    <property type="protein sequence ID" value="MEK8127273.1"/>
    <property type="molecule type" value="Genomic_DNA"/>
</dbReference>
<evidence type="ECO:0000256" key="7">
    <source>
        <dbReference type="ARBA" id="ARBA00022692"/>
    </source>
</evidence>